<organism evidence="7">
    <name type="scientific">Cellulosimicrobium sp. ES-005</name>
    <dbReference type="NCBI Taxonomy" id="3163031"/>
    <lineage>
        <taxon>Bacteria</taxon>
        <taxon>Bacillati</taxon>
        <taxon>Actinomycetota</taxon>
        <taxon>Actinomycetes</taxon>
        <taxon>Micrococcales</taxon>
        <taxon>Promicromonosporaceae</taxon>
        <taxon>Cellulosimicrobium</taxon>
    </lineage>
</organism>
<dbReference type="InterPro" id="IPR003807">
    <property type="entry name" value="DUF202"/>
</dbReference>
<protein>
    <submittedName>
        <fullName evidence="7">DUF202 domain-containing protein</fullName>
    </submittedName>
</protein>
<evidence type="ECO:0000259" key="6">
    <source>
        <dbReference type="Pfam" id="PF02656"/>
    </source>
</evidence>
<feature type="transmembrane region" description="Helical" evidence="5">
    <location>
        <begin position="26"/>
        <end position="44"/>
    </location>
</feature>
<dbReference type="Pfam" id="PF02656">
    <property type="entry name" value="DUF202"/>
    <property type="match status" value="1"/>
</dbReference>
<feature type="transmembrane region" description="Helical" evidence="5">
    <location>
        <begin position="51"/>
        <end position="70"/>
    </location>
</feature>
<evidence type="ECO:0000256" key="1">
    <source>
        <dbReference type="ARBA" id="ARBA00004127"/>
    </source>
</evidence>
<dbReference type="AlphaFoldDB" id="A0AAU8G0K3"/>
<comment type="subcellular location">
    <subcellularLocation>
        <location evidence="1">Endomembrane system</location>
        <topology evidence="1">Multi-pass membrane protein</topology>
    </subcellularLocation>
</comment>
<evidence type="ECO:0000313" key="7">
    <source>
        <dbReference type="EMBL" id="XCH29896.1"/>
    </source>
</evidence>
<proteinExistence type="predicted"/>
<dbReference type="GO" id="GO:0012505">
    <property type="term" value="C:endomembrane system"/>
    <property type="evidence" value="ECO:0007669"/>
    <property type="project" value="UniProtKB-SubCell"/>
</dbReference>
<evidence type="ECO:0000256" key="2">
    <source>
        <dbReference type="ARBA" id="ARBA00022692"/>
    </source>
</evidence>
<dbReference type="RefSeq" id="WP_253051094.1">
    <property type="nucleotide sequence ID" value="NZ_CP159290.1"/>
</dbReference>
<reference evidence="7" key="1">
    <citation type="submission" date="2024-06" db="EMBL/GenBank/DDBJ databases">
        <title>Complete genome sequence of the cellulolytic actinobacterium, Cellulosimicrobium ES-005.</title>
        <authorList>
            <person name="Matthews C.T."/>
            <person name="Underwood K.D."/>
            <person name="Ghanchi K.M."/>
            <person name="Fields S.D."/>
            <person name="Gardner S.G."/>
        </authorList>
    </citation>
    <scope>NUCLEOTIDE SEQUENCE</scope>
    <source>
        <strain evidence="7">ES-005</strain>
    </source>
</reference>
<keyword evidence="4 5" id="KW-0472">Membrane</keyword>
<evidence type="ECO:0000256" key="3">
    <source>
        <dbReference type="ARBA" id="ARBA00022989"/>
    </source>
</evidence>
<gene>
    <name evidence="7" type="ORF">ABRQ22_20415</name>
</gene>
<evidence type="ECO:0000256" key="4">
    <source>
        <dbReference type="ARBA" id="ARBA00023136"/>
    </source>
</evidence>
<feature type="transmembrane region" description="Helical" evidence="5">
    <location>
        <begin position="90"/>
        <end position="109"/>
    </location>
</feature>
<name>A0AAU8G0K3_9MICO</name>
<keyword evidence="2 5" id="KW-0812">Transmembrane</keyword>
<accession>A0AAU8G0K3</accession>
<feature type="domain" description="DUF202" evidence="6">
    <location>
        <begin position="15"/>
        <end position="69"/>
    </location>
</feature>
<evidence type="ECO:0000256" key="5">
    <source>
        <dbReference type="SAM" id="Phobius"/>
    </source>
</evidence>
<sequence>MSTPPGEVPSPPVRDEGMQPERTALAWQRTVLGVVVGALLLAGAGLRSGSTVTVCAAVAVGVLALVPAVLRPPTGGLPGHGRLYSWSFLVRVASLVVVLAVVGAAWALGRALGAA</sequence>
<keyword evidence="3 5" id="KW-1133">Transmembrane helix</keyword>
<dbReference type="EMBL" id="CP159290">
    <property type="protein sequence ID" value="XCH29896.1"/>
    <property type="molecule type" value="Genomic_DNA"/>
</dbReference>